<gene>
    <name evidence="1" type="ORF">PSH88_20855</name>
</gene>
<accession>A0ABY9GM83</accession>
<dbReference type="PANTHER" id="PTHR43481">
    <property type="entry name" value="FRUCTOSE-1-PHOSPHATE PHOSPHATASE"/>
    <property type="match status" value="1"/>
</dbReference>
<keyword evidence="2" id="KW-1185">Reference proteome</keyword>
<dbReference type="SFLD" id="SFLDG01129">
    <property type="entry name" value="C1.5:_HAD__Beta-PGM__Phosphata"/>
    <property type="match status" value="1"/>
</dbReference>
<proteinExistence type="predicted"/>
<dbReference type="InterPro" id="IPR023198">
    <property type="entry name" value="PGP-like_dom2"/>
</dbReference>
<name>A0ABY9GM83_9PSED</name>
<evidence type="ECO:0000313" key="2">
    <source>
        <dbReference type="Proteomes" id="UP001230768"/>
    </source>
</evidence>
<dbReference type="InterPro" id="IPR006439">
    <property type="entry name" value="HAD-SF_hydro_IA"/>
</dbReference>
<dbReference type="SFLD" id="SFLDS00003">
    <property type="entry name" value="Haloacid_Dehalogenase"/>
    <property type="match status" value="1"/>
</dbReference>
<dbReference type="EMBL" id="CP117430">
    <property type="protein sequence ID" value="WLI16686.1"/>
    <property type="molecule type" value="Genomic_DNA"/>
</dbReference>
<dbReference type="PANTHER" id="PTHR43481:SF4">
    <property type="entry name" value="GLYCEROL-1-PHOSPHATE PHOSPHOHYDROLASE 1-RELATED"/>
    <property type="match status" value="1"/>
</dbReference>
<dbReference type="Pfam" id="PF00702">
    <property type="entry name" value="Hydrolase"/>
    <property type="match status" value="1"/>
</dbReference>
<keyword evidence="1" id="KW-0378">Hydrolase</keyword>
<dbReference type="InterPro" id="IPR051806">
    <property type="entry name" value="HAD-like_SPP"/>
</dbReference>
<protein>
    <submittedName>
        <fullName evidence="1">HAD family hydrolase</fullName>
    </submittedName>
</protein>
<sequence>MQLKSGLLIKADALLFDMDGTLVDSTAVVERTWGRFAERHGLNPVEVLHAAHGRRTAETVEMFAPPGVDTDAETARIVAEEIADTEGIVEVPGARRFLQRLPANRWAVVTSASRELALRRMKAAGVPIPPILISAEDVSSGKPAPEGYLAAAQALGVAPCDCLSFEDARAGLESAHAAGTRVIALATTLSADDLREEDWIPDFSVLGLLDNSGTALHVSVLPTHTEQPVTTPA</sequence>
<dbReference type="InterPro" id="IPR036412">
    <property type="entry name" value="HAD-like_sf"/>
</dbReference>
<dbReference type="Gene3D" id="1.10.150.240">
    <property type="entry name" value="Putative phosphatase, domain 2"/>
    <property type="match status" value="1"/>
</dbReference>
<evidence type="ECO:0000313" key="1">
    <source>
        <dbReference type="EMBL" id="WLI16686.1"/>
    </source>
</evidence>
<dbReference type="InterPro" id="IPR023214">
    <property type="entry name" value="HAD_sf"/>
</dbReference>
<dbReference type="CDD" id="cd07527">
    <property type="entry name" value="HAD_ScGPP-like"/>
    <property type="match status" value="1"/>
</dbReference>
<dbReference type="NCBIfam" id="TIGR01509">
    <property type="entry name" value="HAD-SF-IA-v3"/>
    <property type="match status" value="1"/>
</dbReference>
<dbReference type="GO" id="GO:0016787">
    <property type="term" value="F:hydrolase activity"/>
    <property type="evidence" value="ECO:0007669"/>
    <property type="project" value="UniProtKB-KW"/>
</dbReference>
<dbReference type="Gene3D" id="3.40.50.1000">
    <property type="entry name" value="HAD superfamily/HAD-like"/>
    <property type="match status" value="1"/>
</dbReference>
<reference evidence="1 2" key="1">
    <citation type="submission" date="2023-02" db="EMBL/GenBank/DDBJ databases">
        <title>Evolution of Hrp T3SS in non-pathogenic Pseudomonas fluorescens.</title>
        <authorList>
            <person name="Liao K."/>
            <person name="Wei H."/>
            <person name="Gu Y."/>
        </authorList>
    </citation>
    <scope>NUCLEOTIDE SEQUENCE [LARGE SCALE GENOMIC DNA]</scope>
    <source>
        <strain evidence="1 2">FP607</strain>
    </source>
</reference>
<dbReference type="SUPFAM" id="SSF56784">
    <property type="entry name" value="HAD-like"/>
    <property type="match status" value="1"/>
</dbReference>
<dbReference type="RefSeq" id="WP_305422371.1">
    <property type="nucleotide sequence ID" value="NZ_CP117430.1"/>
</dbReference>
<dbReference type="Proteomes" id="UP001230768">
    <property type="component" value="Chromosome"/>
</dbReference>
<organism evidence="1 2">
    <name type="scientific">Pseudomonas wuhanensis</name>
    <dbReference type="NCBI Taxonomy" id="2954098"/>
    <lineage>
        <taxon>Bacteria</taxon>
        <taxon>Pseudomonadati</taxon>
        <taxon>Pseudomonadota</taxon>
        <taxon>Gammaproteobacteria</taxon>
        <taxon>Pseudomonadales</taxon>
        <taxon>Pseudomonadaceae</taxon>
        <taxon>Pseudomonas</taxon>
    </lineage>
</organism>